<comment type="caution">
    <text evidence="2">The sequence shown here is derived from an EMBL/GenBank/DDBJ whole genome shotgun (WGS) entry which is preliminary data.</text>
</comment>
<dbReference type="AlphaFoldDB" id="A0A1G2SY20"/>
<dbReference type="EMBL" id="MHVH01000007">
    <property type="protein sequence ID" value="OHA89936.1"/>
    <property type="molecule type" value="Genomic_DNA"/>
</dbReference>
<dbReference type="SMART" id="SM00507">
    <property type="entry name" value="HNHc"/>
    <property type="match status" value="1"/>
</dbReference>
<feature type="domain" description="HNH nuclease" evidence="1">
    <location>
        <begin position="166"/>
        <end position="222"/>
    </location>
</feature>
<dbReference type="GO" id="GO:0003676">
    <property type="term" value="F:nucleic acid binding"/>
    <property type="evidence" value="ECO:0007669"/>
    <property type="project" value="InterPro"/>
</dbReference>
<evidence type="ECO:0000313" key="2">
    <source>
        <dbReference type="EMBL" id="OHA89936.1"/>
    </source>
</evidence>
<sequence length="228" mass="26635">MKFELKKYNRGTPKDYRNTTDDELINDLRDVANKLQKNSVTHGEYDQYGKFNSYIFSKRFGGWNNALGMTGLQINKNYDISEEDLFQNLEEVWIKLGKQPTYKEMQKPLSKYGPRPYERRFSTWQKALEKFVAYVNNEEDASLEEIKTLEFDPSTQHKTKRDINLQLRFIVMKRDNFKCKNCGRSPATDPSIVLHVDHIKAWANGGETILENLQTLCSKCNIGKSDLE</sequence>
<dbReference type="GO" id="GO:0008270">
    <property type="term" value="F:zinc ion binding"/>
    <property type="evidence" value="ECO:0007669"/>
    <property type="project" value="InterPro"/>
</dbReference>
<organism evidence="2 3">
    <name type="scientific">Candidatus Zambryskibacteria bacterium RIFCSPHIGHO2_01_FULL_46_25</name>
    <dbReference type="NCBI Taxonomy" id="1802738"/>
    <lineage>
        <taxon>Bacteria</taxon>
        <taxon>Candidatus Zambryskiibacteriota</taxon>
    </lineage>
</organism>
<dbReference type="Pfam" id="PF01844">
    <property type="entry name" value="HNH"/>
    <property type="match status" value="1"/>
</dbReference>
<gene>
    <name evidence="2" type="ORF">A2838_01160</name>
</gene>
<dbReference type="InterPro" id="IPR002711">
    <property type="entry name" value="HNH"/>
</dbReference>
<dbReference type="InterPro" id="IPR003615">
    <property type="entry name" value="HNH_nuc"/>
</dbReference>
<dbReference type="InterPro" id="IPR052892">
    <property type="entry name" value="NA-targeting_endonuclease"/>
</dbReference>
<dbReference type="Proteomes" id="UP000178107">
    <property type="component" value="Unassembled WGS sequence"/>
</dbReference>
<protein>
    <recommendedName>
        <fullName evidence="1">HNH nuclease domain-containing protein</fullName>
    </recommendedName>
</protein>
<dbReference type="InterPro" id="IPR041025">
    <property type="entry name" value="HNH_repeat"/>
</dbReference>
<dbReference type="GO" id="GO:0004519">
    <property type="term" value="F:endonuclease activity"/>
    <property type="evidence" value="ECO:0007669"/>
    <property type="project" value="InterPro"/>
</dbReference>
<dbReference type="PANTHER" id="PTHR33877">
    <property type="entry name" value="SLL1193 PROTEIN"/>
    <property type="match status" value="1"/>
</dbReference>
<evidence type="ECO:0000313" key="3">
    <source>
        <dbReference type="Proteomes" id="UP000178107"/>
    </source>
</evidence>
<reference evidence="2 3" key="1">
    <citation type="journal article" date="2016" name="Nat. Commun.">
        <title>Thousands of microbial genomes shed light on interconnected biogeochemical processes in an aquifer system.</title>
        <authorList>
            <person name="Anantharaman K."/>
            <person name="Brown C.T."/>
            <person name="Hug L.A."/>
            <person name="Sharon I."/>
            <person name="Castelle C.J."/>
            <person name="Probst A.J."/>
            <person name="Thomas B.C."/>
            <person name="Singh A."/>
            <person name="Wilkins M.J."/>
            <person name="Karaoz U."/>
            <person name="Brodie E.L."/>
            <person name="Williams K.H."/>
            <person name="Hubbard S.S."/>
            <person name="Banfield J.F."/>
        </authorList>
    </citation>
    <scope>NUCLEOTIDE SEQUENCE [LARGE SCALE GENOMIC DNA]</scope>
</reference>
<name>A0A1G2SY20_9BACT</name>
<dbReference type="Pfam" id="PF18780">
    <property type="entry name" value="HNH_repeat"/>
    <property type="match status" value="2"/>
</dbReference>
<dbReference type="PANTHER" id="PTHR33877:SF2">
    <property type="entry name" value="OS07G0170200 PROTEIN"/>
    <property type="match status" value="1"/>
</dbReference>
<dbReference type="Gene3D" id="1.10.30.50">
    <property type="match status" value="1"/>
</dbReference>
<evidence type="ECO:0000259" key="1">
    <source>
        <dbReference type="SMART" id="SM00507"/>
    </source>
</evidence>
<accession>A0A1G2SY20</accession>
<dbReference type="CDD" id="cd00085">
    <property type="entry name" value="HNHc"/>
    <property type="match status" value="1"/>
</dbReference>
<proteinExistence type="predicted"/>